<proteinExistence type="predicted"/>
<dbReference type="Proteomes" id="UP001500235">
    <property type="component" value="Unassembled WGS sequence"/>
</dbReference>
<reference evidence="2" key="1">
    <citation type="journal article" date="2019" name="Int. J. Syst. Evol. Microbiol.">
        <title>The Global Catalogue of Microorganisms (GCM) 10K type strain sequencing project: providing services to taxonomists for standard genome sequencing and annotation.</title>
        <authorList>
            <consortium name="The Broad Institute Genomics Platform"/>
            <consortium name="The Broad Institute Genome Sequencing Center for Infectious Disease"/>
            <person name="Wu L."/>
            <person name="Ma J."/>
        </authorList>
    </citation>
    <scope>NUCLEOTIDE SEQUENCE [LARGE SCALE GENOMIC DNA]</scope>
    <source>
        <strain evidence="2">JCM 17563</strain>
    </source>
</reference>
<evidence type="ECO:0000313" key="1">
    <source>
        <dbReference type="EMBL" id="GAA4018329.1"/>
    </source>
</evidence>
<gene>
    <name evidence="1" type="ORF">GCM10022280_17260</name>
</gene>
<sequence>MKSLLSILAAPLLLTACDAEVRTPANGDEKVALSADANGSVKFDMPFAKGNLKLPNAMMASGDFDIDGVTLPKGSRMTGFNLNAGDGNEARVDMSFIAPAPPAETGRYFLASFKDKGMQAAMSGGAIKGKTKDGSPFVMRLVPNGSGTRGTIELSTKS</sequence>
<name>A0ABP7SYN7_9SPHN</name>
<comment type="caution">
    <text evidence="1">The sequence shown here is derived from an EMBL/GenBank/DDBJ whole genome shotgun (WGS) entry which is preliminary data.</text>
</comment>
<evidence type="ECO:0000313" key="2">
    <source>
        <dbReference type="Proteomes" id="UP001500235"/>
    </source>
</evidence>
<keyword evidence="2" id="KW-1185">Reference proteome</keyword>
<protein>
    <recommendedName>
        <fullName evidence="3">Lipoprotein</fullName>
    </recommendedName>
</protein>
<dbReference type="PROSITE" id="PS51257">
    <property type="entry name" value="PROKAR_LIPOPROTEIN"/>
    <property type="match status" value="1"/>
</dbReference>
<evidence type="ECO:0008006" key="3">
    <source>
        <dbReference type="Google" id="ProtNLM"/>
    </source>
</evidence>
<dbReference type="EMBL" id="BAABBQ010000001">
    <property type="protein sequence ID" value="GAA4018329.1"/>
    <property type="molecule type" value="Genomic_DNA"/>
</dbReference>
<organism evidence="1 2">
    <name type="scientific">Sphingomonas swuensis</name>
    <dbReference type="NCBI Taxonomy" id="977800"/>
    <lineage>
        <taxon>Bacteria</taxon>
        <taxon>Pseudomonadati</taxon>
        <taxon>Pseudomonadota</taxon>
        <taxon>Alphaproteobacteria</taxon>
        <taxon>Sphingomonadales</taxon>
        <taxon>Sphingomonadaceae</taxon>
        <taxon>Sphingomonas</taxon>
    </lineage>
</organism>
<dbReference type="RefSeq" id="WP_344707005.1">
    <property type="nucleotide sequence ID" value="NZ_BAABBQ010000001.1"/>
</dbReference>
<accession>A0ABP7SYN7</accession>